<reference evidence="1 2" key="1">
    <citation type="submission" date="2018-08" db="EMBL/GenBank/DDBJ databases">
        <title>A genome reference for cultivated species of the human gut microbiota.</title>
        <authorList>
            <person name="Zou Y."/>
            <person name="Xue W."/>
            <person name="Luo G."/>
        </authorList>
    </citation>
    <scope>NUCLEOTIDE SEQUENCE [LARGE SCALE GENOMIC DNA]</scope>
    <source>
        <strain evidence="1 2">AM42-23AC</strain>
    </source>
</reference>
<organism evidence="1 2">
    <name type="scientific">Segatella copri</name>
    <dbReference type="NCBI Taxonomy" id="165179"/>
    <lineage>
        <taxon>Bacteria</taxon>
        <taxon>Pseudomonadati</taxon>
        <taxon>Bacteroidota</taxon>
        <taxon>Bacteroidia</taxon>
        <taxon>Bacteroidales</taxon>
        <taxon>Prevotellaceae</taxon>
        <taxon>Segatella</taxon>
    </lineage>
</organism>
<comment type="caution">
    <text evidence="1">The sequence shown here is derived from an EMBL/GenBank/DDBJ whole genome shotgun (WGS) entry which is preliminary data.</text>
</comment>
<name>A0AA92V215_9BACT</name>
<accession>A0AA92V215</accession>
<dbReference type="AlphaFoldDB" id="A0AA92V215"/>
<gene>
    <name evidence="1" type="ORF">DW916_06860</name>
</gene>
<sequence>MSTDIKKKRQLDIAILCEQDGDTCQATSLYGDILMAESPITIKQILDSPDGNTILHQAYQGLLRMAASKDECTWEMASQVLGDLRAMLE</sequence>
<evidence type="ECO:0000313" key="2">
    <source>
        <dbReference type="Proteomes" id="UP000284990"/>
    </source>
</evidence>
<dbReference type="RefSeq" id="WP_118190477.1">
    <property type="nucleotide sequence ID" value="NZ_QSFW01000012.1"/>
</dbReference>
<dbReference type="EMBL" id="QSFW01000012">
    <property type="protein sequence ID" value="RHA87144.1"/>
    <property type="molecule type" value="Genomic_DNA"/>
</dbReference>
<dbReference type="Proteomes" id="UP000284990">
    <property type="component" value="Unassembled WGS sequence"/>
</dbReference>
<evidence type="ECO:0000313" key="1">
    <source>
        <dbReference type="EMBL" id="RHA87144.1"/>
    </source>
</evidence>
<proteinExistence type="predicted"/>
<protein>
    <submittedName>
        <fullName evidence="1">Uncharacterized protein</fullName>
    </submittedName>
</protein>